<dbReference type="InterPro" id="IPR036439">
    <property type="entry name" value="Dockerin_dom_sf"/>
</dbReference>
<dbReference type="OrthoDB" id="292060at2"/>
<evidence type="ECO:0000313" key="1">
    <source>
        <dbReference type="EMBL" id="PQO27901.1"/>
    </source>
</evidence>
<reference evidence="1 2" key="1">
    <citation type="submission" date="2018-02" db="EMBL/GenBank/DDBJ databases">
        <title>Comparative genomes isolates from brazilian mangrove.</title>
        <authorList>
            <person name="Araujo J.E."/>
            <person name="Taketani R.G."/>
            <person name="Silva M.C.P."/>
            <person name="Loureco M.V."/>
            <person name="Andreote F.D."/>
        </authorList>
    </citation>
    <scope>NUCLEOTIDE SEQUENCE [LARGE SCALE GENOMIC DNA]</scope>
    <source>
        <strain evidence="1 2">NAP PRIS-MGV</strain>
    </source>
</reference>
<dbReference type="RefSeq" id="WP_105359109.1">
    <property type="nucleotide sequence ID" value="NZ_PUIB01000026.1"/>
</dbReference>
<dbReference type="Gene3D" id="1.10.1330.10">
    <property type="entry name" value="Dockerin domain"/>
    <property type="match status" value="1"/>
</dbReference>
<evidence type="ECO:0000313" key="2">
    <source>
        <dbReference type="Proteomes" id="UP000239388"/>
    </source>
</evidence>
<name>A0A2S8F6W4_9BACT</name>
<dbReference type="Pfam" id="PF17963">
    <property type="entry name" value="Big_9"/>
    <property type="match status" value="9"/>
</dbReference>
<protein>
    <submittedName>
        <fullName evidence="1">Uncharacterized protein</fullName>
    </submittedName>
</protein>
<proteinExistence type="predicted"/>
<dbReference type="InterPro" id="IPR018247">
    <property type="entry name" value="EF_Hand_1_Ca_BS"/>
</dbReference>
<dbReference type="Gene3D" id="2.60.40.2810">
    <property type="match status" value="6"/>
</dbReference>
<dbReference type="SUPFAM" id="SSF51126">
    <property type="entry name" value="Pectin lyase-like"/>
    <property type="match status" value="1"/>
</dbReference>
<accession>A0A2S8F6W4</accession>
<dbReference type="PROSITE" id="PS00018">
    <property type="entry name" value="EF_HAND_1"/>
    <property type="match status" value="2"/>
</dbReference>
<comment type="caution">
    <text evidence="1">The sequence shown here is derived from an EMBL/GenBank/DDBJ whole genome shotgun (WGS) entry which is preliminary data.</text>
</comment>
<dbReference type="SUPFAM" id="SSF47473">
    <property type="entry name" value="EF-hand"/>
    <property type="match status" value="1"/>
</dbReference>
<dbReference type="EMBL" id="PUIB01000026">
    <property type="protein sequence ID" value="PQO27901.1"/>
    <property type="molecule type" value="Genomic_DNA"/>
</dbReference>
<dbReference type="InterPro" id="IPR011992">
    <property type="entry name" value="EF-hand-dom_pair"/>
</dbReference>
<dbReference type="PANTHER" id="PTHR34720:SF9">
    <property type="entry name" value="BLR4714 PROTEIN"/>
    <property type="match status" value="1"/>
</dbReference>
<organism evidence="1 2">
    <name type="scientific">Blastopirellula marina</name>
    <dbReference type="NCBI Taxonomy" id="124"/>
    <lineage>
        <taxon>Bacteria</taxon>
        <taxon>Pseudomonadati</taxon>
        <taxon>Planctomycetota</taxon>
        <taxon>Planctomycetia</taxon>
        <taxon>Pirellulales</taxon>
        <taxon>Pirellulaceae</taxon>
        <taxon>Blastopirellula</taxon>
    </lineage>
</organism>
<dbReference type="Gene3D" id="2.60.40.3440">
    <property type="match status" value="3"/>
</dbReference>
<dbReference type="Proteomes" id="UP000239388">
    <property type="component" value="Unassembled WGS sequence"/>
</dbReference>
<sequence length="1854" mass="194245">MTRQRNTSRGISKARQHGRVLRFDQLEDRSMLAANFVVNTTLDTVDVNPGDGIAADAQGNTSLRAAIMEANALSGNDTITLPAGTYTLTRSGAADDTAVNGDLDITDNLIIAGAGSGETIIDAGGDSGIGERIFEIPEGTGLRVDFHAMTLTGGRALGQSFPDNRGGAIRIDFFHEILITDTAFIDNQAPFTNGSSSYGIGGAISSNGKLTITDSRFEDNYASNAGGAIEASGTVTGVPDGALLDIYNTTFTENRAQSSGGALRISVPTAIENTTFDHNVAAFLSGGGGQGGAIDLQNSTYGNMTIFNSTFSANEANFGGAISNFLNRSLDREFSIVSSTIVDNTGTAIYSTGTSIALSITNSIVANNTGRAAGRDVIGGVNSGGYNVIGDATGTSGFIGPFDQTGTAENPLDPLLSPLGDHGGSTFTHVPLVGSPAIDAGNLGLYPKIDQRGVARPQGAAADIGAAEREEVAPVAVDDTADTDANVAVVIPVTANDTDEDGDLLEVTQVTQGSHGTVTNNTDGTVTYTPANGYEGQDSFTYTISDGTGSNDVGTVLVQVGPVRTPPVAVDDHYTTAEDTSLTVLSDAVFNLDQANDRELGLYQFNASFLNLQQPVVAGSSGKLESVDIYIGEFSDVGAVVSFFVSAGAPWQTGAKAFEIEYTLTEADIDNWLTIDVSAADIMLSAGETFTIGTAENTFPSVFLMATNSDYENGDNYVPGSLYVEGAVEITPGLNDYDLLFRTRMETSREDVALLANDYDPDGDPLTASLATQASHGTVVMEEDGTFTYTPNANFFGEDSFTYIVNDGFGGTDTATVTITVTPENDPPTPTNDSDTTNEDTAVVIDVLANDTDIDGDTLQVTQVSAPTHGVAVLNADQTVTYTPFANYSGSDSFSYYVSDGTASPQMATVSLYVVPMNDPPVAHNDVLVVDEDTQISINVLDNDTDIDGASLQVIASTTPQHGVAILDDSGALTYVPNADFYGTDSFTYTVGDMRGGSSIGTVQITVNPINDAPVAVDDNVTTAEDTPISMDLLANDLDVDGDTLSIEQIGTPSNLFVQDNGDGTITVTPQNNFTGENRFSYRITDGNSVSQWAYITVTITPVNDPPFGGFDIVTTAEDTPLVIPVLDNDSDVDGDTLSVASIGEVTNGTAVLNADGTITYTPNPNFNGYDTFSYVVSDGHGGTANSSITVTVTPTNDPPVAVDDTLDFLEDHGYLLHLVENDIDIDGDELTVTFVSSPDHGRTEERAAGWIYLPDLNFNGTETLTYEISDGHGGTDTGTITINVAPVNDAPTATEDEASTDEDTSVEIDVLLNDTDIDGDALNVSAVSTPDHGTTEVTAQGTIRYTPDANFHGTDSFTYTISDGNGKTATATVVLSVAPINDPPTPHDDTVETNQDTAVTISVLANDSDIDGNPLTITATTDPAHGTLQVNDDGTITYTPDALVTGTDSFTYTIGDGLGAEGTATVYVTIADTTNSSLVSVTLTRQGITPAANETNSVVPFFHEWQPVSGHVWLDIEEAFSDSPVEIVVHLTSSSTYFIDPEIASHLGTSATVESTTEGESRLTTLTLTGVDLSSNIIGDRVLIGTLLFEPDASDPAGLSANTSGQYAQWTSDIGFQVEDAAIVDGSTLEVEPSVAGLLGPVIYDHNEDGRVGLSDFAEFVKAFGKSANEANPASYRFDYDRNGLVTLSDFAYFVRYFGYAKSSAKDINMPGLSDPLPLDNNSSNQLEAEFILPSFLEGEPISASPQTVGIDLLTVAQTSDAVLGLASTVSNSQPEQTGLVDLLDDTESLTELALPQAASAGDDAFDPRLIDALCSDDNFVEASSRLFSEEDSWEEVFAALGDDDPLGNAGDQ</sequence>
<dbReference type="GO" id="GO:0000272">
    <property type="term" value="P:polysaccharide catabolic process"/>
    <property type="evidence" value="ECO:0007669"/>
    <property type="project" value="InterPro"/>
</dbReference>
<dbReference type="NCBIfam" id="NF012211">
    <property type="entry name" value="tand_rpt_95"/>
    <property type="match status" value="9"/>
</dbReference>
<gene>
    <name evidence="1" type="ORF">C5Y98_26615</name>
</gene>
<dbReference type="NCBIfam" id="NF041518">
    <property type="entry name" value="choice_anch_Q"/>
    <property type="match status" value="1"/>
</dbReference>
<dbReference type="InterPro" id="IPR011050">
    <property type="entry name" value="Pectin_lyase_fold/virulence"/>
</dbReference>
<dbReference type="PANTHER" id="PTHR34720">
    <property type="entry name" value="MICROCYSTIN DEPENDENT PROTEIN"/>
    <property type="match status" value="1"/>
</dbReference>
<dbReference type="InterPro" id="IPR059226">
    <property type="entry name" value="Choice_anch_Q_dom"/>
</dbReference>